<gene>
    <name evidence="3" type="ORF">ASZ90_009934</name>
</gene>
<dbReference type="GO" id="GO:0036376">
    <property type="term" value="P:sodium ion export across plasma membrane"/>
    <property type="evidence" value="ECO:0007669"/>
    <property type="project" value="TreeGrafter"/>
</dbReference>
<proteinExistence type="predicted"/>
<reference evidence="3" key="1">
    <citation type="journal article" date="2015" name="Proc. Natl. Acad. Sci. U.S.A.">
        <title>Networks of energetic and metabolic interactions define dynamics in microbial communities.</title>
        <authorList>
            <person name="Embree M."/>
            <person name="Liu J.K."/>
            <person name="Al-Bassam M.M."/>
            <person name="Zengler K."/>
        </authorList>
    </citation>
    <scope>NUCLEOTIDE SEQUENCE</scope>
</reference>
<protein>
    <submittedName>
        <fullName evidence="3">Cation-transporting atpase</fullName>
    </submittedName>
</protein>
<dbReference type="InterPro" id="IPR023298">
    <property type="entry name" value="ATPase_P-typ_TM_dom_sf"/>
</dbReference>
<dbReference type="GO" id="GO:0006883">
    <property type="term" value="P:intracellular sodium ion homeostasis"/>
    <property type="evidence" value="ECO:0007669"/>
    <property type="project" value="TreeGrafter"/>
</dbReference>
<dbReference type="GO" id="GO:1902600">
    <property type="term" value="P:proton transmembrane transport"/>
    <property type="evidence" value="ECO:0007669"/>
    <property type="project" value="TreeGrafter"/>
</dbReference>
<accession>A0A0W8FJ42</accession>
<dbReference type="AlphaFoldDB" id="A0A0W8FJ42"/>
<dbReference type="EMBL" id="LNQE01001203">
    <property type="protein sequence ID" value="KUG20323.1"/>
    <property type="molecule type" value="Genomic_DNA"/>
</dbReference>
<feature type="domain" description="Cation-transporting P-type ATPase C-terminal" evidence="2">
    <location>
        <begin position="51"/>
        <end position="128"/>
    </location>
</feature>
<feature type="transmembrane region" description="Helical" evidence="1">
    <location>
        <begin position="105"/>
        <end position="126"/>
    </location>
</feature>
<keyword evidence="1" id="KW-0472">Membrane</keyword>
<evidence type="ECO:0000259" key="2">
    <source>
        <dbReference type="Pfam" id="PF00689"/>
    </source>
</evidence>
<sequence>MYNNSRPLRTANTGVAKDTALLIVTDNNFSSIVAGIGEVLLFMIGLLAGLPLPLLAVRLLWLNPVTNGIQGAALAFEAGEPEAMQRPPRKPGEGIFNEQMVTQTAISGITMAAIASLTWSGCSWVAGMRRTKPSRPAHGDP</sequence>
<dbReference type="GO" id="GO:0030007">
    <property type="term" value="P:intracellular potassium ion homeostasis"/>
    <property type="evidence" value="ECO:0007669"/>
    <property type="project" value="TreeGrafter"/>
</dbReference>
<dbReference type="PANTHER" id="PTHR43294">
    <property type="entry name" value="SODIUM/POTASSIUM-TRANSPORTING ATPASE SUBUNIT ALPHA"/>
    <property type="match status" value="1"/>
</dbReference>
<dbReference type="Pfam" id="PF00689">
    <property type="entry name" value="Cation_ATPase_C"/>
    <property type="match status" value="1"/>
</dbReference>
<dbReference type="GO" id="GO:0005391">
    <property type="term" value="F:P-type sodium:potassium-exchanging transporter activity"/>
    <property type="evidence" value="ECO:0007669"/>
    <property type="project" value="TreeGrafter"/>
</dbReference>
<dbReference type="InterPro" id="IPR006068">
    <property type="entry name" value="ATPase_P-typ_cation-transptr_C"/>
</dbReference>
<dbReference type="SUPFAM" id="SSF81665">
    <property type="entry name" value="Calcium ATPase, transmembrane domain M"/>
    <property type="match status" value="1"/>
</dbReference>
<organism evidence="3">
    <name type="scientific">hydrocarbon metagenome</name>
    <dbReference type="NCBI Taxonomy" id="938273"/>
    <lineage>
        <taxon>unclassified sequences</taxon>
        <taxon>metagenomes</taxon>
        <taxon>ecological metagenomes</taxon>
    </lineage>
</organism>
<keyword evidence="1" id="KW-1133">Transmembrane helix</keyword>
<keyword evidence="1" id="KW-0812">Transmembrane</keyword>
<dbReference type="Gene3D" id="1.20.1110.10">
    <property type="entry name" value="Calcium-transporting ATPase, transmembrane domain"/>
    <property type="match status" value="1"/>
</dbReference>
<dbReference type="InterPro" id="IPR050510">
    <property type="entry name" value="Cation_transp_ATPase_P-type"/>
</dbReference>
<dbReference type="GO" id="GO:0005886">
    <property type="term" value="C:plasma membrane"/>
    <property type="evidence" value="ECO:0007669"/>
    <property type="project" value="TreeGrafter"/>
</dbReference>
<evidence type="ECO:0000313" key="3">
    <source>
        <dbReference type="EMBL" id="KUG20323.1"/>
    </source>
</evidence>
<evidence type="ECO:0000256" key="1">
    <source>
        <dbReference type="SAM" id="Phobius"/>
    </source>
</evidence>
<dbReference type="GO" id="GO:1990573">
    <property type="term" value="P:potassium ion import across plasma membrane"/>
    <property type="evidence" value="ECO:0007669"/>
    <property type="project" value="TreeGrafter"/>
</dbReference>
<feature type="transmembrane region" description="Helical" evidence="1">
    <location>
        <begin position="39"/>
        <end position="61"/>
    </location>
</feature>
<name>A0A0W8FJ42_9ZZZZ</name>
<comment type="caution">
    <text evidence="3">The sequence shown here is derived from an EMBL/GenBank/DDBJ whole genome shotgun (WGS) entry which is preliminary data.</text>
</comment>
<dbReference type="PANTHER" id="PTHR43294:SF20">
    <property type="entry name" value="P-TYPE ATPASE"/>
    <property type="match status" value="1"/>
</dbReference>